<dbReference type="OMA" id="QWIDIEC"/>
<organism evidence="3 4">
    <name type="scientific">Poecilia formosa</name>
    <name type="common">Amazon molly</name>
    <name type="synonym">Limia formosa</name>
    <dbReference type="NCBI Taxonomy" id="48698"/>
    <lineage>
        <taxon>Eukaryota</taxon>
        <taxon>Metazoa</taxon>
        <taxon>Chordata</taxon>
        <taxon>Craniata</taxon>
        <taxon>Vertebrata</taxon>
        <taxon>Euteleostomi</taxon>
        <taxon>Actinopterygii</taxon>
        <taxon>Neopterygii</taxon>
        <taxon>Teleostei</taxon>
        <taxon>Neoteleostei</taxon>
        <taxon>Acanthomorphata</taxon>
        <taxon>Ovalentaria</taxon>
        <taxon>Atherinomorphae</taxon>
        <taxon>Cyprinodontiformes</taxon>
        <taxon>Poeciliidae</taxon>
        <taxon>Poeciliinae</taxon>
        <taxon>Poecilia</taxon>
    </lineage>
</organism>
<protein>
    <recommendedName>
        <fullName evidence="2">C-type lectin domain-containing protein</fullName>
    </recommendedName>
</protein>
<dbReference type="SUPFAM" id="SSF56436">
    <property type="entry name" value="C-type lectin-like"/>
    <property type="match status" value="2"/>
</dbReference>
<dbReference type="SMART" id="SM00034">
    <property type="entry name" value="CLECT"/>
    <property type="match status" value="2"/>
</dbReference>
<keyword evidence="1" id="KW-1015">Disulfide bond</keyword>
<reference evidence="3" key="3">
    <citation type="submission" date="2025-09" db="UniProtKB">
        <authorList>
            <consortium name="Ensembl"/>
        </authorList>
    </citation>
    <scope>IDENTIFICATION</scope>
</reference>
<dbReference type="PROSITE" id="PS00615">
    <property type="entry name" value="C_TYPE_LECTIN_1"/>
    <property type="match status" value="1"/>
</dbReference>
<evidence type="ECO:0000259" key="2">
    <source>
        <dbReference type="PROSITE" id="PS50041"/>
    </source>
</evidence>
<dbReference type="PROSITE" id="PS50041">
    <property type="entry name" value="C_TYPE_LECTIN_2"/>
    <property type="match status" value="2"/>
</dbReference>
<reference evidence="4" key="1">
    <citation type="submission" date="2013-10" db="EMBL/GenBank/DDBJ databases">
        <authorList>
            <person name="Schartl M."/>
            <person name="Warren W."/>
        </authorList>
    </citation>
    <scope>NUCLEOTIDE SEQUENCE [LARGE SCALE GENOMIC DNA]</scope>
    <source>
        <strain evidence="4">female</strain>
    </source>
</reference>
<feature type="domain" description="C-type lectin" evidence="2">
    <location>
        <begin position="126"/>
        <end position="236"/>
    </location>
</feature>
<dbReference type="AlphaFoldDB" id="A0A087Y3N1"/>
<dbReference type="PANTHER" id="PTHR45784:SF3">
    <property type="entry name" value="C-TYPE LECTIN DOMAIN FAMILY 4 MEMBER K-LIKE-RELATED"/>
    <property type="match status" value="1"/>
</dbReference>
<dbReference type="STRING" id="48698.ENSPFOP00000012634"/>
<dbReference type="EMBL" id="AYCK01013213">
    <property type="status" value="NOT_ANNOTATED_CDS"/>
    <property type="molecule type" value="Genomic_DNA"/>
</dbReference>
<dbReference type="PANTHER" id="PTHR45784">
    <property type="entry name" value="C-TYPE LECTIN DOMAIN FAMILY 20 MEMBER A-RELATED"/>
    <property type="match status" value="1"/>
</dbReference>
<evidence type="ECO:0000256" key="1">
    <source>
        <dbReference type="ARBA" id="ARBA00023157"/>
    </source>
</evidence>
<keyword evidence="4" id="KW-1185">Reference proteome</keyword>
<dbReference type="Pfam" id="PF00059">
    <property type="entry name" value="Lectin_C"/>
    <property type="match status" value="2"/>
</dbReference>
<evidence type="ECO:0000313" key="4">
    <source>
        <dbReference type="Proteomes" id="UP000028760"/>
    </source>
</evidence>
<evidence type="ECO:0000313" key="3">
    <source>
        <dbReference type="Ensembl" id="ENSPFOP00000012634.2"/>
    </source>
</evidence>
<sequence length="304" mass="35307">MCSRCLCVQQHQYAFYDAPKTWTEAQSYCRGTCIDLANMEDMKEMDMVLKAVGDDYSDAVWFGLQTGSTRTWHWSLADKDFYEEGEDDYLKWGSKSGYNCGVYDNGELHLGCTDYRHSVCFDRTKHGVDQYILYPERKSWTAARDFCRKTYTDLVSLRNDAEYQTVQDLVNGTALHVGLFRDSWVWSDMTDSSFRYWQEKQGGYTSSLEYCAALLKTESGKWGDRNCTEAHPFVCKCITETRKVQIIKLRISQQKESMLDLNEPAVQNSILEQMKLKMSENISEVNNLQWRSSWDGKVFIKQPA</sequence>
<feature type="domain" description="C-type lectin" evidence="2">
    <location>
        <begin position="8"/>
        <end position="121"/>
    </location>
</feature>
<dbReference type="GeneTree" id="ENSGT01100000263473"/>
<reference evidence="3" key="2">
    <citation type="submission" date="2025-08" db="UniProtKB">
        <authorList>
            <consortium name="Ensembl"/>
        </authorList>
    </citation>
    <scope>IDENTIFICATION</scope>
</reference>
<name>A0A087Y3N1_POEFO</name>
<dbReference type="InterPro" id="IPR001304">
    <property type="entry name" value="C-type_lectin-like"/>
</dbReference>
<accession>A0A087Y3N1</accession>
<dbReference type="Ensembl" id="ENSPFOT00000012651.2">
    <property type="protein sequence ID" value="ENSPFOP00000012634.2"/>
    <property type="gene ID" value="ENSPFOG00000012644.2"/>
</dbReference>
<proteinExistence type="predicted"/>
<dbReference type="InterPro" id="IPR018378">
    <property type="entry name" value="C-type_lectin_CS"/>
</dbReference>
<dbReference type="Proteomes" id="UP000028760">
    <property type="component" value="Unassembled WGS sequence"/>
</dbReference>
<dbReference type="InterPro" id="IPR016186">
    <property type="entry name" value="C-type_lectin-like/link_sf"/>
</dbReference>
<dbReference type="eggNOG" id="KOG4297">
    <property type="taxonomic scope" value="Eukaryota"/>
</dbReference>
<dbReference type="Gene3D" id="3.10.100.10">
    <property type="entry name" value="Mannose-Binding Protein A, subunit A"/>
    <property type="match status" value="2"/>
</dbReference>
<dbReference type="InterPro" id="IPR016187">
    <property type="entry name" value="CTDL_fold"/>
</dbReference>